<keyword evidence="4" id="KW-1185">Reference proteome</keyword>
<evidence type="ECO:0000313" key="1">
    <source>
        <dbReference type="EMBL" id="GIE41888.1"/>
    </source>
</evidence>
<dbReference type="Proteomes" id="UP000631312">
    <property type="component" value="Unassembled WGS sequence"/>
</dbReference>
<dbReference type="EMBL" id="JACHNC010000001">
    <property type="protein sequence ID" value="MBB4750318.1"/>
    <property type="molecule type" value="Genomic_DNA"/>
</dbReference>
<accession>A0A7W7MHG5</accession>
<organism evidence="2 3">
    <name type="scientific">Actinoplanes lobatus</name>
    <dbReference type="NCBI Taxonomy" id="113568"/>
    <lineage>
        <taxon>Bacteria</taxon>
        <taxon>Bacillati</taxon>
        <taxon>Actinomycetota</taxon>
        <taxon>Actinomycetes</taxon>
        <taxon>Micromonosporales</taxon>
        <taxon>Micromonosporaceae</taxon>
        <taxon>Actinoplanes</taxon>
    </lineage>
</organism>
<evidence type="ECO:0000313" key="2">
    <source>
        <dbReference type="EMBL" id="MBB4750318.1"/>
    </source>
</evidence>
<proteinExistence type="predicted"/>
<dbReference type="RefSeq" id="WP_188122509.1">
    <property type="nucleotide sequence ID" value="NZ_BOMP01000080.1"/>
</dbReference>
<protein>
    <submittedName>
        <fullName evidence="1">ATP/GTP-binding protein</fullName>
    </submittedName>
</protein>
<sequence length="841" mass="93077">MSLDDVFEPGWSAVDLFTDRVPESEAFAAATLIHLANVLEGRAVLERPARDNVLTYYGVGGIGKTELSQRLERWLHGEVPAGTGWPEPPRLDHAVRTARLDFHGSQTVDAIGAVLALRGAVAGPGRPFPAFDLGLTVWWSHARPGQPLPEFRNPARFDVRGQLIDTVGDAVKDAGKDLALGQLTVRAGLAVYDAIRTRRLNDRALRDCPQLERVAEAAARNAGQGVAAALAGLLSWDLERLVAPERSLIVAFADAAEYVQGGDRTQEALLNRIVYLTPGVLWVLTSRGSLDWATPDVPGLPRTGPDRWPGLVLPATGEPRQHLVGRLADEDVTRFLERASGSRGNPELGREAVGRIRDGAHGLPLYLDLSLSIARQSGTDPDHFGGSMPALVTRILADLPEAERDIARTASLLLQFDPALLAAGSGRSEGDAVRFCRRTLVNRQDHPWFPYRLHDVVREALIDESVAEPGAWTAADRRARAGTLLDALRARHDETLDDVERRLAVLEEAARLCAGHDLRADWLRRSLLEMPSMPRTAERMPPLDDRTWIGNLARFFDGYRHDRGRTERVAYFRDLLGEPLPPDIARATRMFLCYGLRDLARADEALTELRAMHRQEPDSSLIRYQICRTLLSARRFDELDMQLRRWPPAEETEARRLRSDLAWERGDLDEAIVGPRLRAGHLRRLGRHRVAQENEIAALWRRAVAGQATPADCDEQAETADRYGMPLRLTTALASKAVLLLGDDHAVTALAADIERLRPATESVGWREWTVAALLALRRDDRATLERVALAAVPTGGSRGAYWVVLDRAFRYAGLPSIFPGDREQPLGEPWRKAIAAIVHP</sequence>
<dbReference type="AlphaFoldDB" id="A0A7W7MHG5"/>
<dbReference type="Proteomes" id="UP000590511">
    <property type="component" value="Unassembled WGS sequence"/>
</dbReference>
<reference evidence="1 4" key="2">
    <citation type="submission" date="2021-01" db="EMBL/GenBank/DDBJ databases">
        <title>Whole genome shotgun sequence of Actinoplanes lobatus NBRC 12513.</title>
        <authorList>
            <person name="Komaki H."/>
            <person name="Tamura T."/>
        </authorList>
    </citation>
    <scope>NUCLEOTIDE SEQUENCE [LARGE SCALE GENOMIC DNA]</scope>
    <source>
        <strain evidence="1 4">NBRC 12513</strain>
    </source>
</reference>
<name>A0A7W7MHG5_9ACTN</name>
<reference evidence="2 3" key="1">
    <citation type="submission" date="2020-08" db="EMBL/GenBank/DDBJ databases">
        <title>Sequencing the genomes of 1000 actinobacteria strains.</title>
        <authorList>
            <person name="Klenk H.-P."/>
        </authorList>
    </citation>
    <scope>NUCLEOTIDE SEQUENCE [LARGE SCALE GENOMIC DNA]</scope>
    <source>
        <strain evidence="2 3">DSM 43150</strain>
    </source>
</reference>
<evidence type="ECO:0000313" key="4">
    <source>
        <dbReference type="Proteomes" id="UP000631312"/>
    </source>
</evidence>
<gene>
    <name evidence="1" type="ORF">Alo02nite_47860</name>
    <name evidence="2" type="ORF">BJ964_004479</name>
</gene>
<dbReference type="EMBL" id="BOMP01000080">
    <property type="protein sequence ID" value="GIE41888.1"/>
    <property type="molecule type" value="Genomic_DNA"/>
</dbReference>
<comment type="caution">
    <text evidence="2">The sequence shown here is derived from an EMBL/GenBank/DDBJ whole genome shotgun (WGS) entry which is preliminary data.</text>
</comment>
<evidence type="ECO:0000313" key="3">
    <source>
        <dbReference type="Proteomes" id="UP000590511"/>
    </source>
</evidence>